<evidence type="ECO:0000313" key="8">
    <source>
        <dbReference type="EMBL" id="SHF83056.1"/>
    </source>
</evidence>
<dbReference type="InterPro" id="IPR018511">
    <property type="entry name" value="Hemolysin-typ_Ca-bd_CS"/>
</dbReference>
<dbReference type="SUPFAM" id="SSF51120">
    <property type="entry name" value="beta-Roll"/>
    <property type="match status" value="1"/>
</dbReference>
<evidence type="ECO:0000256" key="1">
    <source>
        <dbReference type="ARBA" id="ARBA00001913"/>
    </source>
</evidence>
<comment type="similarity">
    <text evidence="3">Belongs to the peptidase M10B family.</text>
</comment>
<dbReference type="PROSITE" id="PS00330">
    <property type="entry name" value="HEMOLYSIN_CALCIUM"/>
    <property type="match status" value="2"/>
</dbReference>
<dbReference type="GO" id="GO:0005615">
    <property type="term" value="C:extracellular space"/>
    <property type="evidence" value="ECO:0007669"/>
    <property type="project" value="InterPro"/>
</dbReference>
<dbReference type="GO" id="GO:0005509">
    <property type="term" value="F:calcium ion binding"/>
    <property type="evidence" value="ECO:0007669"/>
    <property type="project" value="InterPro"/>
</dbReference>
<keyword evidence="5" id="KW-0677">Repeat</keyword>
<dbReference type="Pfam" id="PF10462">
    <property type="entry name" value="Peptidase_M66"/>
    <property type="match status" value="1"/>
</dbReference>
<sequence>MSLATRHDHRTSLSTDGTGGTTSTPDAMTSEKMFWTIEQIAGQLIHGYWDHTGRSARAFDVTTGGTLRVDTSGLNAEGQAAARNAMAVWTDACGIAFHEVTTGAQIVFDDAQSGAYAITSTFNASIVQAEINIAADFATGAYYRQTFIHELGHALGLGHAGNYNFTGDFESDAAYANDTWQHSVMSYFHQGESPYTTATPLYLGTPMVADVYAIQQIYGTPATTRSGNTVYGDGSESAALSLTSRLASTIVDSGGEDTIDLRSRSYDQRLDLNDGTFSDVNGYRGNVAIARGTLIERAFTGRGADSITGNEAANLIVSGDGDDRLYGGAGDDTLIGGRGSDVLVGGDGNDTGVFQNTLSSYTIARQGDAFLLQCSDGTDTVKGVERFQFGSAVFTSNDIATVFDDHEEDSALSMVTVSDDIATRSQRMARTDSTPHFVMTKIAQGQSDEFVLYASTSPSEDIAGHRCGGSGGSAGPAGGAADAPVGTGASFALEDTLAAHHDHFALL</sequence>
<protein>
    <submittedName>
        <fullName evidence="8">Peptidase M66</fullName>
    </submittedName>
</protein>
<evidence type="ECO:0000256" key="4">
    <source>
        <dbReference type="ARBA" id="ARBA00022525"/>
    </source>
</evidence>
<feature type="region of interest" description="Disordered" evidence="6">
    <location>
        <begin position="1"/>
        <end position="27"/>
    </location>
</feature>
<comment type="cofactor">
    <cofactor evidence="1">
        <name>Ca(2+)</name>
        <dbReference type="ChEBI" id="CHEBI:29108"/>
    </cofactor>
</comment>
<dbReference type="OrthoDB" id="733404at2"/>
<comment type="subcellular location">
    <subcellularLocation>
        <location evidence="2">Secreted</location>
    </subcellularLocation>
</comment>
<dbReference type="EMBL" id="FQUE01000015">
    <property type="protein sequence ID" value="SHF83056.1"/>
    <property type="molecule type" value="Genomic_DNA"/>
</dbReference>
<dbReference type="STRING" id="366533.SAMN05444339_11511"/>
<dbReference type="InterPro" id="IPR034033">
    <property type="entry name" value="Serralysin-like"/>
</dbReference>
<dbReference type="SMART" id="SM00235">
    <property type="entry name" value="ZnMc"/>
    <property type="match status" value="1"/>
</dbReference>
<feature type="domain" description="Peptidase metallopeptidase" evidence="7">
    <location>
        <begin position="55"/>
        <end position="190"/>
    </location>
</feature>
<dbReference type="InterPro" id="IPR006026">
    <property type="entry name" value="Peptidase_Metallo"/>
</dbReference>
<dbReference type="AlphaFoldDB" id="A0A1M5EV87"/>
<name>A0A1M5EV87_LOKAT</name>
<dbReference type="InterPro" id="IPR024079">
    <property type="entry name" value="MetalloPept_cat_dom_sf"/>
</dbReference>
<dbReference type="InterPro" id="IPR050557">
    <property type="entry name" value="RTX_toxin/Mannuronan_C5-epim"/>
</dbReference>
<dbReference type="InterPro" id="IPR013858">
    <property type="entry name" value="Peptidase_M10B_C"/>
</dbReference>
<evidence type="ECO:0000256" key="2">
    <source>
        <dbReference type="ARBA" id="ARBA00004613"/>
    </source>
</evidence>
<dbReference type="Pfam" id="PF08548">
    <property type="entry name" value="Peptidase_M10_C"/>
    <property type="match status" value="1"/>
</dbReference>
<keyword evidence="9" id="KW-1185">Reference proteome</keyword>
<dbReference type="InterPro" id="IPR001343">
    <property type="entry name" value="Hemolysn_Ca-bd"/>
</dbReference>
<evidence type="ECO:0000313" key="9">
    <source>
        <dbReference type="Proteomes" id="UP000183987"/>
    </source>
</evidence>
<dbReference type="Gene3D" id="2.150.10.10">
    <property type="entry name" value="Serralysin-like metalloprotease, C-terminal"/>
    <property type="match status" value="1"/>
</dbReference>
<dbReference type="InterPro" id="IPR011049">
    <property type="entry name" value="Serralysin-like_metalloprot_C"/>
</dbReference>
<dbReference type="PRINTS" id="PR00313">
    <property type="entry name" value="CABNDNGRPT"/>
</dbReference>
<evidence type="ECO:0000256" key="3">
    <source>
        <dbReference type="ARBA" id="ARBA00009490"/>
    </source>
</evidence>
<keyword evidence="4" id="KW-0964">Secreted</keyword>
<dbReference type="SUPFAM" id="SSF55486">
    <property type="entry name" value="Metalloproteases ('zincins'), catalytic domain"/>
    <property type="match status" value="1"/>
</dbReference>
<organism evidence="8 9">
    <name type="scientific">Loktanella atrilutea</name>
    <dbReference type="NCBI Taxonomy" id="366533"/>
    <lineage>
        <taxon>Bacteria</taxon>
        <taxon>Pseudomonadati</taxon>
        <taxon>Pseudomonadota</taxon>
        <taxon>Alphaproteobacteria</taxon>
        <taxon>Rhodobacterales</taxon>
        <taxon>Roseobacteraceae</taxon>
        <taxon>Loktanella</taxon>
    </lineage>
</organism>
<accession>A0A1M5EV87</accession>
<reference evidence="9" key="1">
    <citation type="submission" date="2016-11" db="EMBL/GenBank/DDBJ databases">
        <authorList>
            <person name="Varghese N."/>
            <person name="Submissions S."/>
        </authorList>
    </citation>
    <scope>NUCLEOTIDE SEQUENCE [LARGE SCALE GENOMIC DNA]</scope>
    <source>
        <strain evidence="9">DSM 29326</strain>
    </source>
</reference>
<gene>
    <name evidence="8" type="ORF">SAMN05444339_11511</name>
</gene>
<dbReference type="GO" id="GO:0008270">
    <property type="term" value="F:zinc ion binding"/>
    <property type="evidence" value="ECO:0007669"/>
    <property type="project" value="InterPro"/>
</dbReference>
<dbReference type="RefSeq" id="WP_072858722.1">
    <property type="nucleotide sequence ID" value="NZ_FQUE01000015.1"/>
</dbReference>
<dbReference type="PANTHER" id="PTHR38340">
    <property type="entry name" value="S-LAYER PROTEIN"/>
    <property type="match status" value="1"/>
</dbReference>
<dbReference type="GO" id="GO:0008237">
    <property type="term" value="F:metallopeptidase activity"/>
    <property type="evidence" value="ECO:0007669"/>
    <property type="project" value="InterPro"/>
</dbReference>
<evidence type="ECO:0000256" key="6">
    <source>
        <dbReference type="SAM" id="MobiDB-lite"/>
    </source>
</evidence>
<dbReference type="PANTHER" id="PTHR38340:SF1">
    <property type="entry name" value="S-LAYER PROTEIN"/>
    <property type="match status" value="1"/>
</dbReference>
<dbReference type="GO" id="GO:0006508">
    <property type="term" value="P:proteolysis"/>
    <property type="evidence" value="ECO:0007669"/>
    <property type="project" value="InterPro"/>
</dbReference>
<dbReference type="CDD" id="cd04277">
    <property type="entry name" value="ZnMc_serralysin_like"/>
    <property type="match status" value="1"/>
</dbReference>
<dbReference type="Pfam" id="PF00353">
    <property type="entry name" value="HemolysinCabind"/>
    <property type="match status" value="1"/>
</dbReference>
<evidence type="ECO:0000256" key="5">
    <source>
        <dbReference type="ARBA" id="ARBA00022737"/>
    </source>
</evidence>
<dbReference type="Gene3D" id="3.40.390.10">
    <property type="entry name" value="Collagenase (Catalytic Domain)"/>
    <property type="match status" value="1"/>
</dbReference>
<evidence type="ECO:0000259" key="7">
    <source>
        <dbReference type="SMART" id="SM00235"/>
    </source>
</evidence>
<feature type="compositionally biased region" description="Low complexity" evidence="6">
    <location>
        <begin position="12"/>
        <end position="24"/>
    </location>
</feature>
<dbReference type="Proteomes" id="UP000183987">
    <property type="component" value="Unassembled WGS sequence"/>
</dbReference>
<proteinExistence type="inferred from homology"/>